<dbReference type="InterPro" id="IPR007730">
    <property type="entry name" value="SPOR-like_dom"/>
</dbReference>
<gene>
    <name evidence="2" type="ORF">NP165_17000</name>
</gene>
<keyword evidence="3" id="KW-1185">Reference proteome</keyword>
<reference evidence="2" key="1">
    <citation type="submission" date="2022-07" db="EMBL/GenBank/DDBJ databases">
        <title>Complete genome of Vibrio japonicus strain JCM 31412T and phylogenomic assessment of the Nereis clade of the genus Vibrio.</title>
        <authorList>
            <person name="Shlafstein M.D."/>
            <person name="Emsley S.A."/>
            <person name="Ushijima B."/>
            <person name="Videau P."/>
            <person name="Saw J.H."/>
        </authorList>
    </citation>
    <scope>NUCLEOTIDE SEQUENCE</scope>
    <source>
        <strain evidence="2">JCM 31412</strain>
    </source>
</reference>
<sequence length="116" mass="13541">MPNSIPEAQCVGVMTSQDAYGNMNSNHFTMQVLALRQQADIQEYISHIKPDYPVWVNWKSSRGARWYAVTVGDFRTKNEAYRAIQTLPQNVQRSEPFILTFEKMKKQQETNVVRMR</sequence>
<dbReference type="Gene3D" id="3.30.70.1070">
    <property type="entry name" value="Sporulation related repeat"/>
    <property type="match status" value="1"/>
</dbReference>
<dbReference type="SUPFAM" id="SSF110997">
    <property type="entry name" value="Sporulation related repeat"/>
    <property type="match status" value="1"/>
</dbReference>
<dbReference type="RefSeq" id="WP_257085721.1">
    <property type="nucleotide sequence ID" value="NZ_CP102097.1"/>
</dbReference>
<name>A0ABY5LQI1_9VIBR</name>
<accession>A0ABY5LQI1</accession>
<evidence type="ECO:0000313" key="2">
    <source>
        <dbReference type="EMBL" id="UUM32000.1"/>
    </source>
</evidence>
<feature type="domain" description="SPOR" evidence="1">
    <location>
        <begin position="22"/>
        <end position="100"/>
    </location>
</feature>
<dbReference type="Proteomes" id="UP001058602">
    <property type="component" value="Chromosome 2"/>
</dbReference>
<dbReference type="PROSITE" id="PS51724">
    <property type="entry name" value="SPOR"/>
    <property type="match status" value="1"/>
</dbReference>
<protein>
    <submittedName>
        <fullName evidence="2">SPOR domain-containing protein</fullName>
    </submittedName>
</protein>
<dbReference type="EMBL" id="CP102097">
    <property type="protein sequence ID" value="UUM32000.1"/>
    <property type="molecule type" value="Genomic_DNA"/>
</dbReference>
<organism evidence="2 3">
    <name type="scientific">Vibrio japonicus</name>
    <dbReference type="NCBI Taxonomy" id="1824638"/>
    <lineage>
        <taxon>Bacteria</taxon>
        <taxon>Pseudomonadati</taxon>
        <taxon>Pseudomonadota</taxon>
        <taxon>Gammaproteobacteria</taxon>
        <taxon>Vibrionales</taxon>
        <taxon>Vibrionaceae</taxon>
        <taxon>Vibrio</taxon>
    </lineage>
</organism>
<evidence type="ECO:0000313" key="3">
    <source>
        <dbReference type="Proteomes" id="UP001058602"/>
    </source>
</evidence>
<dbReference type="Pfam" id="PF05036">
    <property type="entry name" value="SPOR"/>
    <property type="match status" value="1"/>
</dbReference>
<dbReference type="InterPro" id="IPR036680">
    <property type="entry name" value="SPOR-like_sf"/>
</dbReference>
<evidence type="ECO:0000259" key="1">
    <source>
        <dbReference type="PROSITE" id="PS51724"/>
    </source>
</evidence>
<proteinExistence type="predicted"/>